<dbReference type="InterPro" id="IPR029063">
    <property type="entry name" value="SAM-dependent_MTases_sf"/>
</dbReference>
<keyword evidence="8" id="KW-0949">S-adenosyl-L-methionine</keyword>
<dbReference type="EMBL" id="PFAS01000029">
    <property type="protein sequence ID" value="PIT93908.1"/>
    <property type="molecule type" value="Genomic_DNA"/>
</dbReference>
<keyword evidence="7 12" id="KW-0808">Transferase</keyword>
<dbReference type="Proteomes" id="UP000229335">
    <property type="component" value="Unassembled WGS sequence"/>
</dbReference>
<dbReference type="PANTHER" id="PTHR11579:SF0">
    <property type="entry name" value="PROTEIN-L-ISOASPARTATE(D-ASPARTATE) O-METHYLTRANSFERASE"/>
    <property type="match status" value="1"/>
</dbReference>
<evidence type="ECO:0000256" key="11">
    <source>
        <dbReference type="ARBA" id="ARBA00031350"/>
    </source>
</evidence>
<evidence type="ECO:0000256" key="3">
    <source>
        <dbReference type="ARBA" id="ARBA00011890"/>
    </source>
</evidence>
<gene>
    <name evidence="12" type="ORF">COU00_01815</name>
</gene>
<evidence type="ECO:0000256" key="2">
    <source>
        <dbReference type="ARBA" id="ARBA00005369"/>
    </source>
</evidence>
<comment type="similarity">
    <text evidence="2">Belongs to the methyltransferase superfamily. L-isoaspartyl/D-aspartyl protein methyltransferase family.</text>
</comment>
<comment type="subcellular location">
    <subcellularLocation>
        <location evidence="1">Cytoplasm</location>
    </subcellularLocation>
</comment>
<evidence type="ECO:0000256" key="6">
    <source>
        <dbReference type="ARBA" id="ARBA00022603"/>
    </source>
</evidence>
<evidence type="ECO:0000313" key="12">
    <source>
        <dbReference type="EMBL" id="PIT93908.1"/>
    </source>
</evidence>
<evidence type="ECO:0000313" key="13">
    <source>
        <dbReference type="Proteomes" id="UP000229335"/>
    </source>
</evidence>
<comment type="caution">
    <text evidence="12">The sequence shown here is derived from an EMBL/GenBank/DDBJ whole genome shotgun (WGS) entry which is preliminary data.</text>
</comment>
<keyword evidence="5" id="KW-0963">Cytoplasm</keyword>
<dbReference type="InterPro" id="IPR000682">
    <property type="entry name" value="PCMT"/>
</dbReference>
<dbReference type="GO" id="GO:0032259">
    <property type="term" value="P:methylation"/>
    <property type="evidence" value="ECO:0007669"/>
    <property type="project" value="UniProtKB-KW"/>
</dbReference>
<protein>
    <recommendedName>
        <fullName evidence="4">Protein-L-isoaspartate O-methyltransferase</fullName>
        <ecNumber evidence="3">2.1.1.77</ecNumber>
    </recommendedName>
    <alternativeName>
        <fullName evidence="11">L-isoaspartyl protein carboxyl methyltransferase</fullName>
    </alternativeName>
    <alternativeName>
        <fullName evidence="9">Protein L-isoaspartyl methyltransferase</fullName>
    </alternativeName>
    <alternativeName>
        <fullName evidence="10">Protein-beta-aspartate methyltransferase</fullName>
    </alternativeName>
</protein>
<evidence type="ECO:0000256" key="7">
    <source>
        <dbReference type="ARBA" id="ARBA00022679"/>
    </source>
</evidence>
<dbReference type="SUPFAM" id="SSF53335">
    <property type="entry name" value="S-adenosyl-L-methionine-dependent methyltransferases"/>
    <property type="match status" value="1"/>
</dbReference>
<dbReference type="Pfam" id="PF01135">
    <property type="entry name" value="PCMT"/>
    <property type="match status" value="1"/>
</dbReference>
<dbReference type="Gene3D" id="3.40.50.150">
    <property type="entry name" value="Vaccinia Virus protein VP39"/>
    <property type="match status" value="1"/>
</dbReference>
<name>A0A2M6WM75_9BACT</name>
<evidence type="ECO:0000256" key="10">
    <source>
        <dbReference type="ARBA" id="ARBA00031323"/>
    </source>
</evidence>
<organism evidence="12 13">
    <name type="scientific">Candidatus Falkowbacteria bacterium CG10_big_fil_rev_8_21_14_0_10_43_11</name>
    <dbReference type="NCBI Taxonomy" id="1974568"/>
    <lineage>
        <taxon>Bacteria</taxon>
        <taxon>Candidatus Falkowiibacteriota</taxon>
    </lineage>
</organism>
<dbReference type="GO" id="GO:0005737">
    <property type="term" value="C:cytoplasm"/>
    <property type="evidence" value="ECO:0007669"/>
    <property type="project" value="UniProtKB-SubCell"/>
</dbReference>
<evidence type="ECO:0000256" key="5">
    <source>
        <dbReference type="ARBA" id="ARBA00022490"/>
    </source>
</evidence>
<sequence length="212" mass="23295">MEANQQNQLAAFLKERGVLKSAKIIAAFEAVDRQDFVPEEMGGLAYVDEPLPIGFGQTISQPSTVAFMLEHLDAREGDIIFDVGSGSGWQAALLAQIVGSAGKIYTAEIVLELCQFGRENIKKYPALAERIVFECGNAVVGIQSLPQRESLDKIIAAATLDEVPLVWRAQLKVGGKMLYPSHESLFEEIKTGRDEFRTVEYPGFVFVPFIKG</sequence>
<evidence type="ECO:0000256" key="1">
    <source>
        <dbReference type="ARBA" id="ARBA00004496"/>
    </source>
</evidence>
<dbReference type="PANTHER" id="PTHR11579">
    <property type="entry name" value="PROTEIN-L-ISOASPARTATE O-METHYLTRANSFERASE"/>
    <property type="match status" value="1"/>
</dbReference>
<proteinExistence type="inferred from homology"/>
<evidence type="ECO:0000256" key="4">
    <source>
        <dbReference type="ARBA" id="ARBA00013346"/>
    </source>
</evidence>
<accession>A0A2M6WM75</accession>
<dbReference type="AlphaFoldDB" id="A0A2M6WM75"/>
<dbReference type="EC" id="2.1.1.77" evidence="3"/>
<evidence type="ECO:0000256" key="8">
    <source>
        <dbReference type="ARBA" id="ARBA00022691"/>
    </source>
</evidence>
<dbReference type="GO" id="GO:0004719">
    <property type="term" value="F:protein-L-isoaspartate (D-aspartate) O-methyltransferase activity"/>
    <property type="evidence" value="ECO:0007669"/>
    <property type="project" value="UniProtKB-EC"/>
</dbReference>
<reference evidence="13" key="1">
    <citation type="submission" date="2017-09" db="EMBL/GenBank/DDBJ databases">
        <title>Depth-based differentiation of microbial function through sediment-hosted aquifers and enrichment of novel symbionts in the deep terrestrial subsurface.</title>
        <authorList>
            <person name="Probst A.J."/>
            <person name="Ladd B."/>
            <person name="Jarett J.K."/>
            <person name="Geller-Mcgrath D.E."/>
            <person name="Sieber C.M.K."/>
            <person name="Emerson J.B."/>
            <person name="Anantharaman K."/>
            <person name="Thomas B.C."/>
            <person name="Malmstrom R."/>
            <person name="Stieglmeier M."/>
            <person name="Klingl A."/>
            <person name="Woyke T."/>
            <person name="Ryan C.M."/>
            <person name="Banfield J.F."/>
        </authorList>
    </citation>
    <scope>NUCLEOTIDE SEQUENCE [LARGE SCALE GENOMIC DNA]</scope>
</reference>
<keyword evidence="6 12" id="KW-0489">Methyltransferase</keyword>
<evidence type="ECO:0000256" key="9">
    <source>
        <dbReference type="ARBA" id="ARBA00030757"/>
    </source>
</evidence>